<keyword evidence="2" id="KW-0560">Oxidoreductase</keyword>
<dbReference type="Pfam" id="PF00346">
    <property type="entry name" value="Complex1_49kDa"/>
    <property type="match status" value="1"/>
</dbReference>
<dbReference type="GO" id="GO:0048038">
    <property type="term" value="F:quinone binding"/>
    <property type="evidence" value="ECO:0007669"/>
    <property type="project" value="InterPro"/>
</dbReference>
<dbReference type="GO" id="GO:0016651">
    <property type="term" value="F:oxidoreductase activity, acting on NAD(P)H"/>
    <property type="evidence" value="ECO:0007669"/>
    <property type="project" value="InterPro"/>
</dbReference>
<gene>
    <name evidence="2" type="ORF">MNBD_ACTINO02-2389</name>
</gene>
<evidence type="ECO:0000313" key="2">
    <source>
        <dbReference type="EMBL" id="VAW01043.1"/>
    </source>
</evidence>
<reference evidence="2" key="1">
    <citation type="submission" date="2018-06" db="EMBL/GenBank/DDBJ databases">
        <authorList>
            <person name="Zhirakovskaya E."/>
        </authorList>
    </citation>
    <scope>NUCLEOTIDE SEQUENCE</scope>
</reference>
<feature type="non-terminal residue" evidence="2">
    <location>
        <position position="1"/>
    </location>
</feature>
<dbReference type="Gene3D" id="1.10.645.10">
    <property type="entry name" value="Cytochrome-c3 Hydrogenase, chain B"/>
    <property type="match status" value="1"/>
</dbReference>
<dbReference type="HAMAP" id="MF_01358">
    <property type="entry name" value="NDH1_NuoD"/>
    <property type="match status" value="1"/>
</dbReference>
<dbReference type="GO" id="GO:0051287">
    <property type="term" value="F:NAD binding"/>
    <property type="evidence" value="ECO:0007669"/>
    <property type="project" value="InterPro"/>
</dbReference>
<name>A0A3B0SAN1_9ZZZZ</name>
<dbReference type="SUPFAM" id="SSF56762">
    <property type="entry name" value="HydB/Nqo4-like"/>
    <property type="match status" value="1"/>
</dbReference>
<dbReference type="InterPro" id="IPR001135">
    <property type="entry name" value="NADH_Q_OxRdtase_suD"/>
</dbReference>
<protein>
    <submittedName>
        <fullName evidence="2">NADH-ubiquinone oxidoreductase chain D</fullName>
        <ecNumber evidence="2">1.6.5.3</ecNumber>
    </submittedName>
</protein>
<dbReference type="EMBL" id="UOEK01000201">
    <property type="protein sequence ID" value="VAW01043.1"/>
    <property type="molecule type" value="Genomic_DNA"/>
</dbReference>
<sequence>PPVSVTEVDEGASRREVHDMWVAGTEEPEWVRTATDEGAQEMLPEGDDPAAAIQRGIAVDDDFVDSDDTDADQRQIINMGPQHPSTHGVLRLHLELEGETIRRVKPIIGYLHTGMEKTAETLSYMQGATNVTRMDYLSPFHNELAYSLAVEQLLRVEIPPRAQAIRILMTELNRVASHMLWVATQGMDVGAVSMMLFGWQDREQCLEFFEKVTGLRMNHNYIRPGGVAADLPDGWEDDVEALLVRLPAGIDRHEAILNKNPIFLDRTRGVGVITPEECRQYGVSGPIARGSGIAHDLRKAFPYSGIEQYEFDVPVGKHGDVLDRYFVRMEEMRQSLRIVHQVLNTMPAGDYRTEDRKVTPPPRKRIDESMEALIHHFKLFTEGFRVPAGEAYQGVESPRGHLGVYIVSQGGARPWRLHVRAPSFAAVQAMPVMMTDSLVADLVATLASADPVLGDVDR</sequence>
<feature type="domain" description="NADH-quinone oxidoreductase subunit D" evidence="1">
    <location>
        <begin position="188"/>
        <end position="458"/>
    </location>
</feature>
<proteinExistence type="inferred from homology"/>
<dbReference type="EC" id="1.6.5.3" evidence="2"/>
<organism evidence="2">
    <name type="scientific">hydrothermal vent metagenome</name>
    <dbReference type="NCBI Taxonomy" id="652676"/>
    <lineage>
        <taxon>unclassified sequences</taxon>
        <taxon>metagenomes</taxon>
        <taxon>ecological metagenomes</taxon>
    </lineage>
</organism>
<dbReference type="PANTHER" id="PTHR11993:SF10">
    <property type="entry name" value="NADH DEHYDROGENASE [UBIQUINONE] IRON-SULFUR PROTEIN 2, MITOCHONDRIAL"/>
    <property type="match status" value="1"/>
</dbReference>
<dbReference type="NCBIfam" id="TIGR01962">
    <property type="entry name" value="NuoD"/>
    <property type="match status" value="1"/>
</dbReference>
<accession>A0A3B0SAN1</accession>
<dbReference type="AlphaFoldDB" id="A0A3B0SAN1"/>
<dbReference type="InterPro" id="IPR029014">
    <property type="entry name" value="NiFe-Hase_large"/>
</dbReference>
<keyword evidence="2" id="KW-0830">Ubiquinone</keyword>
<dbReference type="PANTHER" id="PTHR11993">
    <property type="entry name" value="NADH-UBIQUINONE OXIDOREDUCTASE 49 KDA SUBUNIT"/>
    <property type="match status" value="1"/>
</dbReference>
<dbReference type="InterPro" id="IPR022885">
    <property type="entry name" value="NDH1_su_D/H"/>
</dbReference>
<evidence type="ECO:0000259" key="1">
    <source>
        <dbReference type="Pfam" id="PF00346"/>
    </source>
</evidence>
<dbReference type="NCBIfam" id="NF004739">
    <property type="entry name" value="PRK06075.1"/>
    <property type="match status" value="1"/>
</dbReference>